<sequence length="319" mass="37659">MGNKSMYMAYNVPILFIIFKRDYTAARVFEKIREIKPCKLYVSADGPRNESERLACDQTRALIQQVDWGCDVKVMFREKNLGCKYGPYTSISWFLEQEEEGIILEDDCVPDLSFFPFVQEMLETYRHDMRIGMIAGHSDVTIPMSTSYVFSRFKACWGWATWRRAWRFMDLELQQYDYRREVAPLMVYDQRRLPHWLTALDLIDQNKVSAWDWPWYFSLAAQSMLCIFPAKNLISNIGFGEDGTHCLGEAPEEAIVSYSLDFPLKHPETVLVNWEFEQAWERGLLMGVDPSLFLPPKKKNVWKSIRKELRRFSQRFRVN</sequence>
<accession>J9D0K5</accession>
<name>J9D0K5_9ZZZZ</name>
<dbReference type="Gene3D" id="3.90.550.10">
    <property type="entry name" value="Spore Coat Polysaccharide Biosynthesis Protein SpsA, Chain A"/>
    <property type="match status" value="1"/>
</dbReference>
<comment type="caution">
    <text evidence="1">The sequence shown here is derived from an EMBL/GenBank/DDBJ whole genome shotgun (WGS) entry which is preliminary data.</text>
</comment>
<dbReference type="AlphaFoldDB" id="J9D0K5"/>
<dbReference type="GO" id="GO:0008168">
    <property type="term" value="F:methyltransferase activity"/>
    <property type="evidence" value="ECO:0007669"/>
    <property type="project" value="UniProtKB-KW"/>
</dbReference>
<gene>
    <name evidence="1" type="ORF">EVA_05816</name>
</gene>
<protein>
    <submittedName>
        <fullName evidence="1">Methyltransferase FkbM</fullName>
    </submittedName>
</protein>
<proteinExistence type="predicted"/>
<dbReference type="GO" id="GO:0032259">
    <property type="term" value="P:methylation"/>
    <property type="evidence" value="ECO:0007669"/>
    <property type="project" value="UniProtKB-KW"/>
</dbReference>
<dbReference type="InterPro" id="IPR029044">
    <property type="entry name" value="Nucleotide-diphossugar_trans"/>
</dbReference>
<keyword evidence="1" id="KW-0808">Transferase</keyword>
<evidence type="ECO:0000313" key="1">
    <source>
        <dbReference type="EMBL" id="EJX06076.1"/>
    </source>
</evidence>
<reference evidence="1" key="1">
    <citation type="journal article" date="2012" name="PLoS ONE">
        <title>Gene sets for utilization of primary and secondary nutrition supplies in the distal gut of endangered iberian lynx.</title>
        <authorList>
            <person name="Alcaide M."/>
            <person name="Messina E."/>
            <person name="Richter M."/>
            <person name="Bargiela R."/>
            <person name="Peplies J."/>
            <person name="Huws S.A."/>
            <person name="Newbold C.J."/>
            <person name="Golyshin P.N."/>
            <person name="Simon M.A."/>
            <person name="Lopez G."/>
            <person name="Yakimov M.M."/>
            <person name="Ferrer M."/>
        </authorList>
    </citation>
    <scope>NUCLEOTIDE SEQUENCE</scope>
</reference>
<dbReference type="EMBL" id="AMCI01001268">
    <property type="protein sequence ID" value="EJX06076.1"/>
    <property type="molecule type" value="Genomic_DNA"/>
</dbReference>
<organism evidence="1">
    <name type="scientific">gut metagenome</name>
    <dbReference type="NCBI Taxonomy" id="749906"/>
    <lineage>
        <taxon>unclassified sequences</taxon>
        <taxon>metagenomes</taxon>
        <taxon>organismal metagenomes</taxon>
    </lineage>
</organism>
<dbReference type="SUPFAM" id="SSF53448">
    <property type="entry name" value="Nucleotide-diphospho-sugar transferases"/>
    <property type="match status" value="1"/>
</dbReference>
<keyword evidence="1" id="KW-0489">Methyltransferase</keyword>